<dbReference type="InterPro" id="IPR045570">
    <property type="entry name" value="Metalloprtase-TldD/E_cen_dom"/>
</dbReference>
<keyword evidence="6" id="KW-1185">Reference proteome</keyword>
<dbReference type="Pfam" id="PF19289">
    <property type="entry name" value="PmbA_TldD_3rd"/>
    <property type="match status" value="1"/>
</dbReference>
<dbReference type="Proteomes" id="UP000731465">
    <property type="component" value="Unassembled WGS sequence"/>
</dbReference>
<feature type="domain" description="Metalloprotease TldD/E central" evidence="4">
    <location>
        <begin position="128"/>
        <end position="233"/>
    </location>
</feature>
<evidence type="ECO:0000313" key="6">
    <source>
        <dbReference type="Proteomes" id="UP000731465"/>
    </source>
</evidence>
<evidence type="ECO:0000259" key="4">
    <source>
        <dbReference type="Pfam" id="PF19290"/>
    </source>
</evidence>
<dbReference type="InterPro" id="IPR035068">
    <property type="entry name" value="TldD/PmbA_N"/>
</dbReference>
<dbReference type="InterPro" id="IPR036059">
    <property type="entry name" value="TldD/PmbA_sf"/>
</dbReference>
<feature type="domain" description="Metalloprotease TldD/E C-terminal" evidence="3">
    <location>
        <begin position="240"/>
        <end position="451"/>
    </location>
</feature>
<evidence type="ECO:0000313" key="5">
    <source>
        <dbReference type="EMBL" id="MBW7570852.1"/>
    </source>
</evidence>
<dbReference type="Gene3D" id="3.30.2290.10">
    <property type="entry name" value="PmbA/TldD superfamily"/>
    <property type="match status" value="1"/>
</dbReference>
<reference evidence="5 6" key="1">
    <citation type="submission" date="2021-03" db="EMBL/GenBank/DDBJ databases">
        <title>Succinivibrio sp. nov. isolated from feces of cow.</title>
        <authorList>
            <person name="Choi J.-Y."/>
        </authorList>
    </citation>
    <scope>NUCLEOTIDE SEQUENCE [LARGE SCALE GENOMIC DNA]</scope>
    <source>
        <strain evidence="5 6">AGMB01872</strain>
    </source>
</reference>
<evidence type="ECO:0000256" key="1">
    <source>
        <dbReference type="ARBA" id="ARBA00005836"/>
    </source>
</evidence>
<dbReference type="RefSeq" id="WP_219938077.1">
    <property type="nucleotide sequence ID" value="NZ_JAGFNY010000032.1"/>
</dbReference>
<dbReference type="GO" id="GO:0008237">
    <property type="term" value="F:metallopeptidase activity"/>
    <property type="evidence" value="ECO:0007669"/>
    <property type="project" value="UniProtKB-KW"/>
</dbReference>
<proteinExistence type="inferred from homology"/>
<dbReference type="EMBL" id="JAGFNY010000032">
    <property type="protein sequence ID" value="MBW7570852.1"/>
    <property type="molecule type" value="Genomic_DNA"/>
</dbReference>
<comment type="similarity">
    <text evidence="1">Belongs to the peptidase U62 family.</text>
</comment>
<name>A0ABS7DHS9_9GAMM</name>
<feature type="domain" description="Metalloprotease TldD/E N-terminal" evidence="2">
    <location>
        <begin position="34"/>
        <end position="98"/>
    </location>
</feature>
<dbReference type="InterPro" id="IPR047657">
    <property type="entry name" value="PmbA"/>
</dbReference>
<dbReference type="Pfam" id="PF01523">
    <property type="entry name" value="PmbA_TldD_1st"/>
    <property type="match status" value="1"/>
</dbReference>
<dbReference type="SUPFAM" id="SSF111283">
    <property type="entry name" value="Putative modulator of DNA gyrase, PmbA/TldD"/>
    <property type="match status" value="1"/>
</dbReference>
<keyword evidence="5" id="KW-0645">Protease</keyword>
<gene>
    <name evidence="5" type="ORF">J5V48_08095</name>
</gene>
<dbReference type="Pfam" id="PF19290">
    <property type="entry name" value="PmbA_TldD_2nd"/>
    <property type="match status" value="1"/>
</dbReference>
<keyword evidence="5" id="KW-0378">Hydrolase</keyword>
<dbReference type="InterPro" id="IPR045569">
    <property type="entry name" value="Metalloprtase-TldD/E_C"/>
</dbReference>
<sequence length="452" mass="49481">MSPFIKSLKEKESRLEQIASDVVKYALKQGASDCEVSLGGAKGLSVSSRDQEIENIEYNNDNGMEIVVYLGKKRGGCSTTDLSKSALEDCVNNAINLAKYTDEDDCAGLCDKDMICTDFKELERVYENNIDADSAAEYAIELEKIALEHQKNGIKKSDGSALECSLYTSVLANSNGFCHASSASSIYASIVLLGQGDDKMQRASGYSIARNFEKLSSKEEIVNEAIEKTLLKLNSKKVKTGKYNLIFKGAAAASIWSCLASAISGAAVYRRTSFLCDSLNQQIFPEFITINENPFVTGEFGSRNYDGEGSKVFVSDIVKAGKLEQYLLGSYSSRKLKMKSNGHASGIHNWYVNFDKERTMEFDDILACSGEGIVITDLMGQGIDIASGNYSRGAEGYYYKDGKFVHSVDGITIAGNLKDMFMNIEFIGKDIDLRQKIKTGSILIKNMTVSGI</sequence>
<evidence type="ECO:0000259" key="2">
    <source>
        <dbReference type="Pfam" id="PF01523"/>
    </source>
</evidence>
<protein>
    <submittedName>
        <fullName evidence="5">Metalloprotease PmbA</fullName>
    </submittedName>
</protein>
<dbReference type="PANTHER" id="PTHR43421:SF1">
    <property type="entry name" value="METALLOPROTEASE PMBA"/>
    <property type="match status" value="1"/>
</dbReference>
<dbReference type="PANTHER" id="PTHR43421">
    <property type="entry name" value="METALLOPROTEASE PMBA"/>
    <property type="match status" value="1"/>
</dbReference>
<organism evidence="5 6">
    <name type="scientific">Succinivibrio faecicola</name>
    <dbReference type="NCBI Taxonomy" id="2820300"/>
    <lineage>
        <taxon>Bacteria</taxon>
        <taxon>Pseudomonadati</taxon>
        <taxon>Pseudomonadota</taxon>
        <taxon>Gammaproteobacteria</taxon>
        <taxon>Aeromonadales</taxon>
        <taxon>Succinivibrionaceae</taxon>
        <taxon>Succinivibrio</taxon>
    </lineage>
</organism>
<accession>A0ABS7DHS9</accession>
<keyword evidence="5" id="KW-0482">Metalloprotease</keyword>
<dbReference type="InterPro" id="IPR002510">
    <property type="entry name" value="Metalloprtase-TldD/E_N"/>
</dbReference>
<comment type="caution">
    <text evidence="5">The sequence shown here is derived from an EMBL/GenBank/DDBJ whole genome shotgun (WGS) entry which is preliminary data.</text>
</comment>
<evidence type="ECO:0000259" key="3">
    <source>
        <dbReference type="Pfam" id="PF19289"/>
    </source>
</evidence>